<dbReference type="RefSeq" id="XP_062753105.1">
    <property type="nucleotide sequence ID" value="XM_062902826.1"/>
</dbReference>
<reference evidence="1" key="1">
    <citation type="submission" date="2023-11" db="EMBL/GenBank/DDBJ databases">
        <title>The genome sequences of three competitors of mushroom-forming fungi.</title>
        <authorList>
            <person name="Beijen E."/>
            <person name="Ohm R.A."/>
        </authorList>
    </citation>
    <scope>NUCLEOTIDE SEQUENCE</scope>
    <source>
        <strain evidence="1">CBS 100526</strain>
    </source>
</reference>
<gene>
    <name evidence="1" type="ORF">Triagg1_8025</name>
</gene>
<name>A0AAE1J1I2_9HYPO</name>
<accession>A0AAE1J1I2</accession>
<proteinExistence type="predicted"/>
<dbReference type="Proteomes" id="UP001273209">
    <property type="component" value="Unassembled WGS sequence"/>
</dbReference>
<evidence type="ECO:0000313" key="2">
    <source>
        <dbReference type="Proteomes" id="UP001273209"/>
    </source>
</evidence>
<dbReference type="EMBL" id="JAWRVG010000037">
    <property type="protein sequence ID" value="KAK4067025.1"/>
    <property type="molecule type" value="Genomic_DNA"/>
</dbReference>
<keyword evidence="2" id="KW-1185">Reference proteome</keyword>
<comment type="caution">
    <text evidence="1">The sequence shown here is derived from an EMBL/GenBank/DDBJ whole genome shotgun (WGS) entry which is preliminary data.</text>
</comment>
<evidence type="ECO:0000313" key="1">
    <source>
        <dbReference type="EMBL" id="KAK4067025.1"/>
    </source>
</evidence>
<organism evidence="1 2">
    <name type="scientific">Trichoderma aggressivum f. europaeum</name>
    <dbReference type="NCBI Taxonomy" id="173218"/>
    <lineage>
        <taxon>Eukaryota</taxon>
        <taxon>Fungi</taxon>
        <taxon>Dikarya</taxon>
        <taxon>Ascomycota</taxon>
        <taxon>Pezizomycotina</taxon>
        <taxon>Sordariomycetes</taxon>
        <taxon>Hypocreomycetidae</taxon>
        <taxon>Hypocreales</taxon>
        <taxon>Hypocreaceae</taxon>
        <taxon>Trichoderma</taxon>
    </lineage>
</organism>
<sequence>MDSVGIENVGGVNCNGVIGIDSAVLGPLWTDMVETLPVEFSLAQDEYSYSVPKRQENTHHVRILGGEDPGTPLIATAHSSILAGERSGEPLKPGKVLGTKTWGFPRLWRCPLHELYYGGCLPGAAVGLHY</sequence>
<dbReference type="GeneID" id="87922731"/>
<protein>
    <submittedName>
        <fullName evidence="1">Uncharacterized protein</fullName>
    </submittedName>
</protein>
<dbReference type="AlphaFoldDB" id="A0AAE1J1I2"/>